<evidence type="ECO:0000313" key="1">
    <source>
        <dbReference type="EMBL" id="KNC98852.1"/>
    </source>
</evidence>
<dbReference type="Proteomes" id="UP000053201">
    <property type="component" value="Unassembled WGS sequence"/>
</dbReference>
<dbReference type="PANTHER" id="PTHR34129">
    <property type="entry name" value="BLR1139 PROTEIN"/>
    <property type="match status" value="1"/>
</dbReference>
<dbReference type="RefSeq" id="XP_016606892.1">
    <property type="nucleotide sequence ID" value="XM_016754034.1"/>
</dbReference>
<proteinExistence type="predicted"/>
<name>A0A0L0HCD1_SPIPD</name>
<dbReference type="AlphaFoldDB" id="A0A0L0HCD1"/>
<sequence length="151" mass="17371">MSFKSSPPTTLYKILTVSEHEELQLKNLAFEPYWRGTSLDHTDGFIHLSNAKQAPIVADRFYQDQPEIVLLKIPYTLLQDSVKFELPCPPGASPEERLKLKEAESKEVENGESELFPHLYGELDLSAESLEWEIVNRTETGFKESMSRLKW</sequence>
<dbReference type="Gene3D" id="3.20.170.20">
    <property type="entry name" value="Protein of unknown function DUF952"/>
    <property type="match status" value="1"/>
</dbReference>
<dbReference type="OrthoDB" id="3335358at2759"/>
<dbReference type="EMBL" id="KQ257459">
    <property type="protein sequence ID" value="KNC98852.1"/>
    <property type="molecule type" value="Genomic_DNA"/>
</dbReference>
<evidence type="ECO:0008006" key="3">
    <source>
        <dbReference type="Google" id="ProtNLM"/>
    </source>
</evidence>
<reference evidence="1 2" key="1">
    <citation type="submission" date="2009-08" db="EMBL/GenBank/DDBJ databases">
        <title>The Genome Sequence of Spizellomyces punctatus strain DAOM BR117.</title>
        <authorList>
            <consortium name="The Broad Institute Genome Sequencing Platform"/>
            <person name="Russ C."/>
            <person name="Cuomo C."/>
            <person name="Shea T."/>
            <person name="Young S.K."/>
            <person name="Zeng Q."/>
            <person name="Koehrsen M."/>
            <person name="Haas B."/>
            <person name="Borodovsky M."/>
            <person name="Guigo R."/>
            <person name="Alvarado L."/>
            <person name="Berlin A."/>
            <person name="Bochicchio J."/>
            <person name="Borenstein D."/>
            <person name="Chapman S."/>
            <person name="Chen Z."/>
            <person name="Engels R."/>
            <person name="Freedman E."/>
            <person name="Gellesch M."/>
            <person name="Goldberg J."/>
            <person name="Griggs A."/>
            <person name="Gujja S."/>
            <person name="Heiman D."/>
            <person name="Hepburn T."/>
            <person name="Howarth C."/>
            <person name="Jen D."/>
            <person name="Larson L."/>
            <person name="Lewis B."/>
            <person name="Mehta T."/>
            <person name="Park D."/>
            <person name="Pearson M."/>
            <person name="Roberts A."/>
            <person name="Saif S."/>
            <person name="Shenoy N."/>
            <person name="Sisk P."/>
            <person name="Stolte C."/>
            <person name="Sykes S."/>
            <person name="Thomson T."/>
            <person name="Walk T."/>
            <person name="White J."/>
            <person name="Yandava C."/>
            <person name="Burger G."/>
            <person name="Gray M.W."/>
            <person name="Holland P.W.H."/>
            <person name="King N."/>
            <person name="Lang F.B.F."/>
            <person name="Roger A.J."/>
            <person name="Ruiz-Trillo I."/>
            <person name="Lander E."/>
            <person name="Nusbaum C."/>
        </authorList>
    </citation>
    <scope>NUCLEOTIDE SEQUENCE [LARGE SCALE GENOMIC DNA]</scope>
    <source>
        <strain evidence="1 2">DAOM BR117</strain>
    </source>
</reference>
<dbReference type="GeneID" id="27689174"/>
<dbReference type="SUPFAM" id="SSF56399">
    <property type="entry name" value="ADP-ribosylation"/>
    <property type="match status" value="1"/>
</dbReference>
<dbReference type="Pfam" id="PF06108">
    <property type="entry name" value="DUF952"/>
    <property type="match status" value="1"/>
</dbReference>
<protein>
    <recommendedName>
        <fullName evidence="3">DUF952 domain-containing protein</fullName>
    </recommendedName>
</protein>
<dbReference type="PANTHER" id="PTHR34129:SF1">
    <property type="entry name" value="DUF952 DOMAIN-CONTAINING PROTEIN"/>
    <property type="match status" value="1"/>
</dbReference>
<gene>
    <name evidence="1" type="ORF">SPPG_05823</name>
</gene>
<evidence type="ECO:0000313" key="2">
    <source>
        <dbReference type="Proteomes" id="UP000053201"/>
    </source>
</evidence>
<organism evidence="1 2">
    <name type="scientific">Spizellomyces punctatus (strain DAOM BR117)</name>
    <dbReference type="NCBI Taxonomy" id="645134"/>
    <lineage>
        <taxon>Eukaryota</taxon>
        <taxon>Fungi</taxon>
        <taxon>Fungi incertae sedis</taxon>
        <taxon>Chytridiomycota</taxon>
        <taxon>Chytridiomycota incertae sedis</taxon>
        <taxon>Chytridiomycetes</taxon>
        <taxon>Spizellomycetales</taxon>
        <taxon>Spizellomycetaceae</taxon>
        <taxon>Spizellomyces</taxon>
    </lineage>
</organism>
<dbReference type="VEuPathDB" id="FungiDB:SPPG_05823"/>
<accession>A0A0L0HCD1</accession>
<keyword evidence="2" id="KW-1185">Reference proteome</keyword>
<dbReference type="InterPro" id="IPR009297">
    <property type="entry name" value="DUF952"/>
</dbReference>
<dbReference type="InParanoid" id="A0A0L0HCD1"/>